<dbReference type="AlphaFoldDB" id="A0A6C0E613"/>
<accession>A0A6C0E613</accession>
<organism evidence="1">
    <name type="scientific">viral metagenome</name>
    <dbReference type="NCBI Taxonomy" id="1070528"/>
    <lineage>
        <taxon>unclassified sequences</taxon>
        <taxon>metagenomes</taxon>
        <taxon>organismal metagenomes</taxon>
    </lineage>
</organism>
<dbReference type="EMBL" id="MN739743">
    <property type="protein sequence ID" value="QHT24152.1"/>
    <property type="molecule type" value="Genomic_DNA"/>
</dbReference>
<protein>
    <submittedName>
        <fullName evidence="1">Uncharacterized protein</fullName>
    </submittedName>
</protein>
<evidence type="ECO:0000313" key="1">
    <source>
        <dbReference type="EMBL" id="QHT24152.1"/>
    </source>
</evidence>
<reference evidence="1" key="1">
    <citation type="journal article" date="2020" name="Nature">
        <title>Giant virus diversity and host interactions through global metagenomics.</title>
        <authorList>
            <person name="Schulz F."/>
            <person name="Roux S."/>
            <person name="Paez-Espino D."/>
            <person name="Jungbluth S."/>
            <person name="Walsh D.A."/>
            <person name="Denef V.J."/>
            <person name="McMahon K.D."/>
            <person name="Konstantinidis K.T."/>
            <person name="Eloe-Fadrosh E.A."/>
            <person name="Kyrpides N.C."/>
            <person name="Woyke T."/>
        </authorList>
    </citation>
    <scope>NUCLEOTIDE SEQUENCE</scope>
    <source>
        <strain evidence="1">GVMAG-M-3300023179-138</strain>
    </source>
</reference>
<name>A0A6C0E613_9ZZZZ</name>
<proteinExistence type="predicted"/>
<sequence length="102" mass="11717">MAAKLITLGRCCRISLGICSEQNILFVRDDVMNTISLTDLNDFIALIKRINPQLTFKILLLSERDIDCDYVIHRIYDPAKLDDYINECYTLDKVVSNTTDID</sequence>